<feature type="transmembrane region" description="Helical" evidence="1">
    <location>
        <begin position="281"/>
        <end position="298"/>
    </location>
</feature>
<feature type="transmembrane region" description="Helical" evidence="1">
    <location>
        <begin position="209"/>
        <end position="231"/>
    </location>
</feature>
<evidence type="ECO:0000313" key="2">
    <source>
        <dbReference type="EMBL" id="GAA3148732.1"/>
    </source>
</evidence>
<feature type="transmembrane region" description="Helical" evidence="1">
    <location>
        <begin position="170"/>
        <end position="189"/>
    </location>
</feature>
<dbReference type="Proteomes" id="UP001500320">
    <property type="component" value="Unassembled WGS sequence"/>
</dbReference>
<keyword evidence="1" id="KW-0472">Membrane</keyword>
<evidence type="ECO:0000256" key="1">
    <source>
        <dbReference type="SAM" id="Phobius"/>
    </source>
</evidence>
<reference evidence="3" key="1">
    <citation type="journal article" date="2019" name="Int. J. Syst. Evol. Microbiol.">
        <title>The Global Catalogue of Microorganisms (GCM) 10K type strain sequencing project: providing services to taxonomists for standard genome sequencing and annotation.</title>
        <authorList>
            <consortium name="The Broad Institute Genomics Platform"/>
            <consortium name="The Broad Institute Genome Sequencing Center for Infectious Disease"/>
            <person name="Wu L."/>
            <person name="Ma J."/>
        </authorList>
    </citation>
    <scope>NUCLEOTIDE SEQUENCE [LARGE SCALE GENOMIC DNA]</scope>
    <source>
        <strain evidence="3">JCM 9373</strain>
    </source>
</reference>
<feature type="transmembrane region" description="Helical" evidence="1">
    <location>
        <begin position="139"/>
        <end position="158"/>
    </location>
</feature>
<dbReference type="RefSeq" id="WP_344862570.1">
    <property type="nucleotide sequence ID" value="NZ_BAAAUT010000037.1"/>
</dbReference>
<name>A0ABP6NHW6_9ACTN</name>
<gene>
    <name evidence="2" type="ORF">GCM10010466_44590</name>
</gene>
<feature type="transmembrane region" description="Helical" evidence="1">
    <location>
        <begin position="74"/>
        <end position="97"/>
    </location>
</feature>
<comment type="caution">
    <text evidence="2">The sequence shown here is derived from an EMBL/GenBank/DDBJ whole genome shotgun (WGS) entry which is preliminary data.</text>
</comment>
<accession>A0ABP6NHW6</accession>
<dbReference type="EMBL" id="BAAAUT010000037">
    <property type="protein sequence ID" value="GAA3148732.1"/>
    <property type="molecule type" value="Genomic_DNA"/>
</dbReference>
<keyword evidence="3" id="KW-1185">Reference proteome</keyword>
<keyword evidence="1" id="KW-0812">Transmembrane</keyword>
<sequence>MSDLEERYRRLLAWYPADHRARHGEEMIGVLLAGARPGQRRPGPRDVLDVVRGGLLIRTRRLLGPGSAPLWRDAVNVAAVTAPLYFLVVHAGPAALVLANDGMHPAHRLAVSALTLAPDALTVGLALRGPRRAAAAWAWLWALFGLAVHTAAITAVLGEGAFTAEWFSPANLALQSAPPVIIALLLTFAPDPAAGADLVGRRTLLRWTAAATGALAVVNAVWFAFMLDFFVEQLLVPALLAMACGAGSRTPVGRRALLLQLPLMALLYGQQLPRHLEARGWFPLLVEVLLVAVLFTVARRGFRPYGSGTVSSPDRLA</sequence>
<proteinExistence type="predicted"/>
<protein>
    <submittedName>
        <fullName evidence="2">Uncharacterized protein</fullName>
    </submittedName>
</protein>
<feature type="transmembrane region" description="Helical" evidence="1">
    <location>
        <begin position="109"/>
        <end position="127"/>
    </location>
</feature>
<organism evidence="2 3">
    <name type="scientific">Planomonospora alba</name>
    <dbReference type="NCBI Taxonomy" id="161354"/>
    <lineage>
        <taxon>Bacteria</taxon>
        <taxon>Bacillati</taxon>
        <taxon>Actinomycetota</taxon>
        <taxon>Actinomycetes</taxon>
        <taxon>Streptosporangiales</taxon>
        <taxon>Streptosporangiaceae</taxon>
        <taxon>Planomonospora</taxon>
    </lineage>
</organism>
<evidence type="ECO:0000313" key="3">
    <source>
        <dbReference type="Proteomes" id="UP001500320"/>
    </source>
</evidence>
<keyword evidence="1" id="KW-1133">Transmembrane helix</keyword>